<organism evidence="1 2">
    <name type="scientific">Fibrisoma montanum</name>
    <dbReference type="NCBI Taxonomy" id="2305895"/>
    <lineage>
        <taxon>Bacteria</taxon>
        <taxon>Pseudomonadati</taxon>
        <taxon>Bacteroidota</taxon>
        <taxon>Cytophagia</taxon>
        <taxon>Cytophagales</taxon>
        <taxon>Spirosomataceae</taxon>
        <taxon>Fibrisoma</taxon>
    </lineage>
</organism>
<evidence type="ECO:0000313" key="1">
    <source>
        <dbReference type="EMBL" id="RIV18219.1"/>
    </source>
</evidence>
<dbReference type="OrthoDB" id="2370471at2"/>
<keyword evidence="2" id="KW-1185">Reference proteome</keyword>
<keyword evidence="1" id="KW-0808">Transferase</keyword>
<name>A0A418LY83_9BACT</name>
<reference evidence="1 2" key="1">
    <citation type="submission" date="2018-08" db="EMBL/GenBank/DDBJ databases">
        <title>Fibrisoma montanum sp. nov., isolated from Danxia mountain soil.</title>
        <authorList>
            <person name="Huang Y."/>
        </authorList>
    </citation>
    <scope>NUCLEOTIDE SEQUENCE [LARGE SCALE GENOMIC DNA]</scope>
    <source>
        <strain evidence="1 2">HYT19</strain>
    </source>
</reference>
<dbReference type="Gene3D" id="3.40.50.150">
    <property type="entry name" value="Vaccinia Virus protein VP39"/>
    <property type="match status" value="1"/>
</dbReference>
<dbReference type="PANTHER" id="PTHR43861">
    <property type="entry name" value="TRANS-ACONITATE 2-METHYLTRANSFERASE-RELATED"/>
    <property type="match status" value="1"/>
</dbReference>
<dbReference type="Pfam" id="PF13489">
    <property type="entry name" value="Methyltransf_23"/>
    <property type="match status" value="1"/>
</dbReference>
<dbReference type="SUPFAM" id="SSF53335">
    <property type="entry name" value="S-adenosyl-L-methionine-dependent methyltransferases"/>
    <property type="match status" value="1"/>
</dbReference>
<sequence length="291" mass="32772">METLTQCPICESGQFESFITCTDYLVSEEPFNIQQCKQCGFRFTNPRPEADVIGNYYKSADYVSHNDSGAGLINSGYRLVRNYTLGTKLSLVNRLNKKPGRILDVGCGTGAFLETCKKGDWSVSGTEPDKDARAIAVQKLGDEIKPSLDVLANQTTFDIITMWHVLEHVSELNHTIEVLKSLLADKGTIVIAVPNSDSFDAKYFNQFWAAYDLPRHLYHFTPRTIEALFKKHGLKLVEKKPMLFDAFYIGLLSTRYQTGTTDYLKSVRIGLQSNSKARQSGDYSSLIYIFQ</sequence>
<dbReference type="EMBL" id="QXED01000012">
    <property type="protein sequence ID" value="RIV18219.1"/>
    <property type="molecule type" value="Genomic_DNA"/>
</dbReference>
<protein>
    <submittedName>
        <fullName evidence="1">Class I SAM-dependent methyltransferase</fullName>
    </submittedName>
</protein>
<dbReference type="RefSeq" id="WP_119671188.1">
    <property type="nucleotide sequence ID" value="NZ_QXED01000012.1"/>
</dbReference>
<evidence type="ECO:0000313" key="2">
    <source>
        <dbReference type="Proteomes" id="UP000283523"/>
    </source>
</evidence>
<dbReference type="CDD" id="cd02440">
    <property type="entry name" value="AdoMet_MTases"/>
    <property type="match status" value="1"/>
</dbReference>
<accession>A0A418LY83</accession>
<comment type="caution">
    <text evidence="1">The sequence shown here is derived from an EMBL/GenBank/DDBJ whole genome shotgun (WGS) entry which is preliminary data.</text>
</comment>
<dbReference type="InterPro" id="IPR029063">
    <property type="entry name" value="SAM-dependent_MTases_sf"/>
</dbReference>
<dbReference type="PANTHER" id="PTHR43861:SF6">
    <property type="entry name" value="METHYLTRANSFERASE TYPE 11"/>
    <property type="match status" value="1"/>
</dbReference>
<keyword evidence="1" id="KW-0489">Methyltransferase</keyword>
<gene>
    <name evidence="1" type="ORF">DYU11_28680</name>
</gene>
<dbReference type="AlphaFoldDB" id="A0A418LY83"/>
<proteinExistence type="predicted"/>
<dbReference type="GO" id="GO:0008168">
    <property type="term" value="F:methyltransferase activity"/>
    <property type="evidence" value="ECO:0007669"/>
    <property type="project" value="UniProtKB-KW"/>
</dbReference>
<dbReference type="Proteomes" id="UP000283523">
    <property type="component" value="Unassembled WGS sequence"/>
</dbReference>
<dbReference type="GO" id="GO:0032259">
    <property type="term" value="P:methylation"/>
    <property type="evidence" value="ECO:0007669"/>
    <property type="project" value="UniProtKB-KW"/>
</dbReference>